<dbReference type="Proteomes" id="UP001054945">
    <property type="component" value="Unassembled WGS sequence"/>
</dbReference>
<name>A0AAV4XBQ3_CAEEX</name>
<proteinExistence type="predicted"/>
<sequence>MRLLEYLYYTPLTRCITRYSVPRDGSEFIIYWKLLEAYELHGVKRFHVNYDGRRRPTRRWNRICRCCPEYSRRE</sequence>
<dbReference type="EMBL" id="BPLR01017434">
    <property type="protein sequence ID" value="GIY91610.1"/>
    <property type="molecule type" value="Genomic_DNA"/>
</dbReference>
<organism evidence="1 2">
    <name type="scientific">Caerostris extrusa</name>
    <name type="common">Bark spider</name>
    <name type="synonym">Caerostris bankana</name>
    <dbReference type="NCBI Taxonomy" id="172846"/>
    <lineage>
        <taxon>Eukaryota</taxon>
        <taxon>Metazoa</taxon>
        <taxon>Ecdysozoa</taxon>
        <taxon>Arthropoda</taxon>
        <taxon>Chelicerata</taxon>
        <taxon>Arachnida</taxon>
        <taxon>Araneae</taxon>
        <taxon>Araneomorphae</taxon>
        <taxon>Entelegynae</taxon>
        <taxon>Araneoidea</taxon>
        <taxon>Araneidae</taxon>
        <taxon>Caerostris</taxon>
    </lineage>
</organism>
<protein>
    <submittedName>
        <fullName evidence="1">Uncharacterized protein</fullName>
    </submittedName>
</protein>
<evidence type="ECO:0000313" key="1">
    <source>
        <dbReference type="EMBL" id="GIY91610.1"/>
    </source>
</evidence>
<keyword evidence="2" id="KW-1185">Reference proteome</keyword>
<comment type="caution">
    <text evidence="1">The sequence shown here is derived from an EMBL/GenBank/DDBJ whole genome shotgun (WGS) entry which is preliminary data.</text>
</comment>
<reference evidence="1 2" key="1">
    <citation type="submission" date="2021-06" db="EMBL/GenBank/DDBJ databases">
        <title>Caerostris extrusa draft genome.</title>
        <authorList>
            <person name="Kono N."/>
            <person name="Arakawa K."/>
        </authorList>
    </citation>
    <scope>NUCLEOTIDE SEQUENCE [LARGE SCALE GENOMIC DNA]</scope>
</reference>
<evidence type="ECO:0000313" key="2">
    <source>
        <dbReference type="Proteomes" id="UP001054945"/>
    </source>
</evidence>
<gene>
    <name evidence="1" type="ORF">CEXT_411331</name>
</gene>
<dbReference type="AlphaFoldDB" id="A0AAV4XBQ3"/>
<accession>A0AAV4XBQ3</accession>